<dbReference type="PROSITE" id="PS50885">
    <property type="entry name" value="HAMP"/>
    <property type="match status" value="1"/>
</dbReference>
<dbReference type="Gene3D" id="1.10.287.950">
    <property type="entry name" value="Methyl-accepting chemotaxis protein"/>
    <property type="match status" value="1"/>
</dbReference>
<feature type="transmembrane region" description="Helical" evidence="4">
    <location>
        <begin position="267"/>
        <end position="287"/>
    </location>
</feature>
<dbReference type="PROSITE" id="PS50111">
    <property type="entry name" value="CHEMOTAXIS_TRANSDUC_2"/>
    <property type="match status" value="1"/>
</dbReference>
<evidence type="ECO:0000313" key="8">
    <source>
        <dbReference type="Proteomes" id="UP000095230"/>
    </source>
</evidence>
<name>A0A1E5IT54_SHECO</name>
<dbReference type="InterPro" id="IPR029151">
    <property type="entry name" value="Sensor-like_sf"/>
</dbReference>
<dbReference type="GO" id="GO:0007165">
    <property type="term" value="P:signal transduction"/>
    <property type="evidence" value="ECO:0007669"/>
    <property type="project" value="UniProtKB-KW"/>
</dbReference>
<proteinExistence type="inferred from homology"/>
<dbReference type="PANTHER" id="PTHR43531">
    <property type="entry name" value="PROTEIN ICFG"/>
    <property type="match status" value="1"/>
</dbReference>
<evidence type="ECO:0000313" key="7">
    <source>
        <dbReference type="EMBL" id="OEG73759.1"/>
    </source>
</evidence>
<dbReference type="SUPFAM" id="SSF58104">
    <property type="entry name" value="Methyl-accepting chemotaxis protein (MCP) signaling domain"/>
    <property type="match status" value="1"/>
</dbReference>
<dbReference type="EMBL" id="MCBT01000033">
    <property type="protein sequence ID" value="OEG73759.1"/>
    <property type="molecule type" value="Genomic_DNA"/>
</dbReference>
<dbReference type="Proteomes" id="UP000095230">
    <property type="component" value="Unassembled WGS sequence"/>
</dbReference>
<dbReference type="STRING" id="23.BEL05_15000"/>
<dbReference type="InterPro" id="IPR004089">
    <property type="entry name" value="MCPsignal_dom"/>
</dbReference>
<protein>
    <recommendedName>
        <fullName evidence="9">Chemotaxis protein</fullName>
    </recommendedName>
</protein>
<feature type="domain" description="Methyl-accepting transducer" evidence="5">
    <location>
        <begin position="395"/>
        <end position="624"/>
    </location>
</feature>
<dbReference type="OrthoDB" id="9765776at2"/>
<organism evidence="7 8">
    <name type="scientific">Shewanella colwelliana</name>
    <name type="common">Alteromonas colwelliana</name>
    <dbReference type="NCBI Taxonomy" id="23"/>
    <lineage>
        <taxon>Bacteria</taxon>
        <taxon>Pseudomonadati</taxon>
        <taxon>Pseudomonadota</taxon>
        <taxon>Gammaproteobacteria</taxon>
        <taxon>Alteromonadales</taxon>
        <taxon>Shewanellaceae</taxon>
        <taxon>Shewanella</taxon>
    </lineage>
</organism>
<dbReference type="InterPro" id="IPR003660">
    <property type="entry name" value="HAMP_dom"/>
</dbReference>
<feature type="domain" description="HAMP" evidence="6">
    <location>
        <begin position="340"/>
        <end position="390"/>
    </location>
</feature>
<keyword evidence="4" id="KW-0812">Transmembrane</keyword>
<dbReference type="GO" id="GO:0006935">
    <property type="term" value="P:chemotaxis"/>
    <property type="evidence" value="ECO:0007669"/>
    <property type="project" value="UniProtKB-KW"/>
</dbReference>
<dbReference type="Pfam" id="PF00015">
    <property type="entry name" value="MCPsignal"/>
    <property type="match status" value="1"/>
</dbReference>
<keyword evidence="3" id="KW-0807">Transducer</keyword>
<dbReference type="CDD" id="cd18773">
    <property type="entry name" value="PDC1_HK_sensor"/>
    <property type="match status" value="1"/>
</dbReference>
<evidence type="ECO:0000256" key="4">
    <source>
        <dbReference type="SAM" id="Phobius"/>
    </source>
</evidence>
<dbReference type="CDD" id="cd06225">
    <property type="entry name" value="HAMP"/>
    <property type="match status" value="1"/>
</dbReference>
<keyword evidence="4" id="KW-0472">Membrane</keyword>
<evidence type="ECO:0000256" key="3">
    <source>
        <dbReference type="PROSITE-ProRule" id="PRU00284"/>
    </source>
</evidence>
<evidence type="ECO:0000256" key="1">
    <source>
        <dbReference type="ARBA" id="ARBA00022500"/>
    </source>
</evidence>
<dbReference type="SMART" id="SM00283">
    <property type="entry name" value="MA"/>
    <property type="match status" value="1"/>
</dbReference>
<keyword evidence="1" id="KW-0145">Chemotaxis</keyword>
<dbReference type="GO" id="GO:0004888">
    <property type="term" value="F:transmembrane signaling receptor activity"/>
    <property type="evidence" value="ECO:0007669"/>
    <property type="project" value="TreeGrafter"/>
</dbReference>
<reference evidence="7 8" key="1">
    <citation type="submission" date="2016-07" db="EMBL/GenBank/DDBJ databases">
        <title>Whole-genome of two Shewanella species isolated from a digestive organ of sea cucumber Apostichopus japonicus Selenka 1867.</title>
        <authorList>
            <person name="Hong H.-H."/>
            <person name="Choi H."/>
            <person name="Cheon S."/>
            <person name="Oh J.-S."/>
            <person name="Lee H.-G."/>
            <person name="Park C."/>
        </authorList>
    </citation>
    <scope>NUCLEOTIDE SEQUENCE [LARGE SCALE GENOMIC DNA]</scope>
    <source>
        <strain evidence="7 8">CSB03KR</strain>
    </source>
</reference>
<evidence type="ECO:0008006" key="9">
    <source>
        <dbReference type="Google" id="ProtNLM"/>
    </source>
</evidence>
<accession>A0A1E5IT54</accession>
<sequence length="639" mass="69181">MKLTHRFNALLLPLVTLGFIAIAYITISMSLSAMQQASTSSIQGSNALLKNNISAWVNGNLNTINALSKSPFILMALEDPAFRPNVSAHLREMAEQYGARNIALLDQQQIAIAASKPSRIGKSYASMRYVMQAKHSQHAVISEPTKSRVDGKLLVTFAIKVSGKGLLFMSLPLDNFYQDYVDIGEVNQHSNAFVLSQTCQLVAHSKLASTNNESLNFQDLCSKKNQIVDFDEQNQTYQGWVQQEPTSGWLIVSAIKKQVIEDSQSQLIIVSAVVSLIAILIVSLLIIKLVTLVTQGLSTVSTAIDDLAIGDIELSRLNQTQWQSLLDRKDELGHIAQAVSHLVAILRQQVVSAEKIAAGDLSGQIKLASEKDVLGQALSKMLANLSRLILSVKQCSDAIQHTSSTLKQDGTQLENGASTQLSYLASMSSALHEIESQTQITAHSSDGMHRQSSEILTQAAGGYQQMQSLTVSLDGINQSGNEIASIMKEITNIADQTNLIALNAAIEAARAGEFGRGFSVVADEVRSLANRTAIAASKTIGLTDNSLQKMSEGNKIARQTEQAFNHIVNQMEESTTQLASIALGSKEQAQATTELTDNLGQIEQVSQHVASISDKVAKQSTQLSDLTQRLHAECAHFTT</sequence>
<evidence type="ECO:0000256" key="2">
    <source>
        <dbReference type="ARBA" id="ARBA00029447"/>
    </source>
</evidence>
<dbReference type="RefSeq" id="WP_069671156.1">
    <property type="nucleotide sequence ID" value="NZ_MCBT01000033.1"/>
</dbReference>
<dbReference type="AlphaFoldDB" id="A0A1E5IT54"/>
<comment type="caution">
    <text evidence="7">The sequence shown here is derived from an EMBL/GenBank/DDBJ whole genome shotgun (WGS) entry which is preliminary data.</text>
</comment>
<dbReference type="PANTHER" id="PTHR43531:SF11">
    <property type="entry name" value="METHYL-ACCEPTING CHEMOTAXIS PROTEIN 3"/>
    <property type="match status" value="1"/>
</dbReference>
<evidence type="ECO:0000259" key="6">
    <source>
        <dbReference type="PROSITE" id="PS50885"/>
    </source>
</evidence>
<dbReference type="InterPro" id="IPR051310">
    <property type="entry name" value="MCP_chemotaxis"/>
</dbReference>
<dbReference type="Gene3D" id="3.30.450.20">
    <property type="entry name" value="PAS domain"/>
    <property type="match status" value="1"/>
</dbReference>
<keyword evidence="4" id="KW-1133">Transmembrane helix</keyword>
<dbReference type="GO" id="GO:0005886">
    <property type="term" value="C:plasma membrane"/>
    <property type="evidence" value="ECO:0007669"/>
    <property type="project" value="TreeGrafter"/>
</dbReference>
<comment type="similarity">
    <text evidence="2">Belongs to the methyl-accepting chemotaxis (MCP) protein family.</text>
</comment>
<evidence type="ECO:0000259" key="5">
    <source>
        <dbReference type="PROSITE" id="PS50111"/>
    </source>
</evidence>
<dbReference type="SUPFAM" id="SSF103190">
    <property type="entry name" value="Sensory domain-like"/>
    <property type="match status" value="1"/>
</dbReference>
<gene>
    <name evidence="7" type="ORF">BEL05_15000</name>
</gene>